<dbReference type="Gene3D" id="2.60.40.10">
    <property type="entry name" value="Immunoglobulins"/>
    <property type="match status" value="1"/>
</dbReference>
<dbReference type="SUPFAM" id="SSF49299">
    <property type="entry name" value="PKD domain"/>
    <property type="match status" value="1"/>
</dbReference>
<gene>
    <name evidence="3" type="ORF">A3D01_00710</name>
</gene>
<sequence>MDRKFKLVTFLTTLVFLITFSLDFFSEIITTYANTQPPSFPSCTEKIFEQDGDWAHYDFGVHGVPGVANLEGSDDVYSLSGGNFLQCFCPLGSDQGIQSDWWRVGYLGLSESEIGNFLSQGWIKEQGSGWNLFDDTYLVKNSNFSCVQPTPTPTPTTIPTITPTPTTTFVPTATPTPGPEPEQARCTGLSVSPQEGTAPLTVRFTGSGFDKNGPILEYEFDFGDSSGFQPQVWKQKEPEAAHRYENPGTFVATVKVKDQAGIWRDGNSDCKKTITVHGKPQVLAAAKVKGLPEAGSPIGASGVIISLGSLGVYLYKRFKII</sequence>
<comment type="caution">
    <text evidence="3">The sequence shown here is derived from an EMBL/GenBank/DDBJ whole genome shotgun (WGS) entry which is preliminary data.</text>
</comment>
<dbReference type="Pfam" id="PF18911">
    <property type="entry name" value="PKD_4"/>
    <property type="match status" value="1"/>
</dbReference>
<accession>A0A1F7YXD3</accession>
<dbReference type="EMBL" id="MGGR01000037">
    <property type="protein sequence ID" value="OGM31937.1"/>
    <property type="molecule type" value="Genomic_DNA"/>
</dbReference>
<evidence type="ECO:0000313" key="3">
    <source>
        <dbReference type="EMBL" id="OGM31937.1"/>
    </source>
</evidence>
<dbReference type="SMART" id="SM00089">
    <property type="entry name" value="PKD"/>
    <property type="match status" value="1"/>
</dbReference>
<dbReference type="STRING" id="1802505.A3D01_00710"/>
<dbReference type="InterPro" id="IPR022409">
    <property type="entry name" value="PKD/Chitinase_dom"/>
</dbReference>
<evidence type="ECO:0000256" key="1">
    <source>
        <dbReference type="SAM" id="MobiDB-lite"/>
    </source>
</evidence>
<dbReference type="InterPro" id="IPR035986">
    <property type="entry name" value="PKD_dom_sf"/>
</dbReference>
<feature type="region of interest" description="Disordered" evidence="1">
    <location>
        <begin position="149"/>
        <end position="182"/>
    </location>
</feature>
<protein>
    <recommendedName>
        <fullName evidence="2">PKD domain-containing protein</fullName>
    </recommendedName>
</protein>
<dbReference type="InterPro" id="IPR013783">
    <property type="entry name" value="Ig-like_fold"/>
</dbReference>
<organism evidence="3 4">
    <name type="scientific">Candidatus Woesebacteria bacterium RIFCSPHIGHO2_02_FULL_39_13</name>
    <dbReference type="NCBI Taxonomy" id="1802505"/>
    <lineage>
        <taxon>Bacteria</taxon>
        <taxon>Candidatus Woeseibacteriota</taxon>
    </lineage>
</organism>
<dbReference type="PROSITE" id="PS50093">
    <property type="entry name" value="PKD"/>
    <property type="match status" value="1"/>
</dbReference>
<dbReference type="CDD" id="cd00146">
    <property type="entry name" value="PKD"/>
    <property type="match status" value="1"/>
</dbReference>
<name>A0A1F7YXD3_9BACT</name>
<dbReference type="AlphaFoldDB" id="A0A1F7YXD3"/>
<feature type="domain" description="PKD" evidence="2">
    <location>
        <begin position="185"/>
        <end position="261"/>
    </location>
</feature>
<evidence type="ECO:0000313" key="4">
    <source>
        <dbReference type="Proteomes" id="UP000177169"/>
    </source>
</evidence>
<dbReference type="Proteomes" id="UP000177169">
    <property type="component" value="Unassembled WGS sequence"/>
</dbReference>
<proteinExistence type="predicted"/>
<dbReference type="InterPro" id="IPR000601">
    <property type="entry name" value="PKD_dom"/>
</dbReference>
<reference evidence="3 4" key="1">
    <citation type="journal article" date="2016" name="Nat. Commun.">
        <title>Thousands of microbial genomes shed light on interconnected biogeochemical processes in an aquifer system.</title>
        <authorList>
            <person name="Anantharaman K."/>
            <person name="Brown C.T."/>
            <person name="Hug L.A."/>
            <person name="Sharon I."/>
            <person name="Castelle C.J."/>
            <person name="Probst A.J."/>
            <person name="Thomas B.C."/>
            <person name="Singh A."/>
            <person name="Wilkins M.J."/>
            <person name="Karaoz U."/>
            <person name="Brodie E.L."/>
            <person name="Williams K.H."/>
            <person name="Hubbard S.S."/>
            <person name="Banfield J.F."/>
        </authorList>
    </citation>
    <scope>NUCLEOTIDE SEQUENCE [LARGE SCALE GENOMIC DNA]</scope>
</reference>
<evidence type="ECO:0000259" key="2">
    <source>
        <dbReference type="PROSITE" id="PS50093"/>
    </source>
</evidence>
<feature type="compositionally biased region" description="Low complexity" evidence="1">
    <location>
        <begin position="157"/>
        <end position="173"/>
    </location>
</feature>